<dbReference type="PANTHER" id="PTHR11136:SF0">
    <property type="entry name" value="DIHYDROFOLATE SYNTHETASE-RELATED"/>
    <property type="match status" value="1"/>
</dbReference>
<keyword evidence="11 18" id="KW-0547">Nucleotide-binding</keyword>
<dbReference type="GO" id="GO:0005737">
    <property type="term" value="C:cytoplasm"/>
    <property type="evidence" value="ECO:0007669"/>
    <property type="project" value="TreeGrafter"/>
</dbReference>
<dbReference type="FunFam" id="3.40.1190.10:FF:000004">
    <property type="entry name" value="Dihydrofolate synthase/folylpolyglutamate synthase"/>
    <property type="match status" value="1"/>
</dbReference>
<reference evidence="22" key="1">
    <citation type="submission" date="2016-10" db="EMBL/GenBank/DDBJ databases">
        <authorList>
            <person name="Varghese N."/>
            <person name="Submissions S."/>
        </authorList>
    </citation>
    <scope>NUCLEOTIDE SEQUENCE [LARGE SCALE GENOMIC DNA]</scope>
    <source>
        <strain evidence="22">M1</strain>
    </source>
</reference>
<keyword evidence="10" id="KW-0479">Metal-binding</keyword>
<sequence>MVRTYKEALAWIHGRLRLGIKPGLERMEWMMEKLGHPERRVRAIHVAGTNGKGSTVSYLRHILQAAGYSVGTFTSPYVEKFNERISVNGRPIRDKEIVELVRAIQPLAEELETTELGAPTEFEVITAMMFYYFGKKNIQDVVIIEAGLGGRFDSTNVIYPILSIITNIGYDHMNILGETLEKIALEKAGIIKSGVPVITAVNQPEAWAVIAGKATSLKAKTYRLGEDFSIVQHEANEDGERFSVETVFSQYPDLNITMFGAHQVQNAAVAVMAADYLRMCYSFLIEKEHIYEGLEKAKWIGRFERISNKPLIIIDGAHNAEGIRSLVDTVRLHYPNKDVHVLFAALADKPLEQMIPPLAGIAKTITFTSFDFPRAASAEQLAALCDHPDKACITDWERWLKEKRKQKRSDDLFLITGSLYFIAEVRKLLL</sequence>
<dbReference type="PROSITE" id="PS01012">
    <property type="entry name" value="FOLYLPOLYGLU_SYNT_2"/>
    <property type="match status" value="1"/>
</dbReference>
<organism evidence="21 22">
    <name type="scientific">Parageobacillus thermantarcticus</name>
    <dbReference type="NCBI Taxonomy" id="186116"/>
    <lineage>
        <taxon>Bacteria</taxon>
        <taxon>Bacillati</taxon>
        <taxon>Bacillota</taxon>
        <taxon>Bacilli</taxon>
        <taxon>Bacillales</taxon>
        <taxon>Anoxybacillaceae</taxon>
        <taxon>Parageobacillus</taxon>
    </lineage>
</organism>
<dbReference type="Gene3D" id="3.90.190.20">
    <property type="entry name" value="Mur ligase, C-terminal domain"/>
    <property type="match status" value="1"/>
</dbReference>
<comment type="catalytic activity">
    <reaction evidence="17">
        <text>7,8-dihydropteroate + L-glutamate + ATP = 7,8-dihydrofolate + ADP + phosphate + H(+)</text>
        <dbReference type="Rhea" id="RHEA:23584"/>
        <dbReference type="ChEBI" id="CHEBI:15378"/>
        <dbReference type="ChEBI" id="CHEBI:17839"/>
        <dbReference type="ChEBI" id="CHEBI:29985"/>
        <dbReference type="ChEBI" id="CHEBI:30616"/>
        <dbReference type="ChEBI" id="CHEBI:43474"/>
        <dbReference type="ChEBI" id="CHEBI:57451"/>
        <dbReference type="ChEBI" id="CHEBI:456216"/>
        <dbReference type="EC" id="6.3.2.12"/>
    </reaction>
</comment>
<dbReference type="AlphaFoldDB" id="A0A1I0SHB0"/>
<evidence type="ECO:0000256" key="15">
    <source>
        <dbReference type="ARBA" id="ARBA00030592"/>
    </source>
</evidence>
<dbReference type="InterPro" id="IPR004101">
    <property type="entry name" value="Mur_ligase_C"/>
</dbReference>
<comment type="catalytic activity">
    <reaction evidence="16">
        <text>(6S)-5,6,7,8-tetrahydrofolyl-(gamma-L-Glu)(n) + L-glutamate + ATP = (6S)-5,6,7,8-tetrahydrofolyl-(gamma-L-Glu)(n+1) + ADP + phosphate + H(+)</text>
        <dbReference type="Rhea" id="RHEA:10580"/>
        <dbReference type="Rhea" id="RHEA-COMP:14738"/>
        <dbReference type="Rhea" id="RHEA-COMP:14740"/>
        <dbReference type="ChEBI" id="CHEBI:15378"/>
        <dbReference type="ChEBI" id="CHEBI:29985"/>
        <dbReference type="ChEBI" id="CHEBI:30616"/>
        <dbReference type="ChEBI" id="CHEBI:43474"/>
        <dbReference type="ChEBI" id="CHEBI:141005"/>
        <dbReference type="ChEBI" id="CHEBI:456216"/>
        <dbReference type="EC" id="6.3.2.17"/>
    </reaction>
</comment>
<dbReference type="InterPro" id="IPR001645">
    <property type="entry name" value="Folylpolyglutamate_synth"/>
</dbReference>
<dbReference type="GO" id="GO:0046872">
    <property type="term" value="F:metal ion binding"/>
    <property type="evidence" value="ECO:0007669"/>
    <property type="project" value="UniProtKB-KW"/>
</dbReference>
<dbReference type="EC" id="6.3.2.12" evidence="6"/>
<comment type="similarity">
    <text evidence="4 18">Belongs to the folylpolyglutamate synthase family.</text>
</comment>
<dbReference type="InterPro" id="IPR036565">
    <property type="entry name" value="Mur-like_cat_sf"/>
</dbReference>
<comment type="cofactor">
    <cofactor evidence="1">
        <name>Mg(2+)</name>
        <dbReference type="ChEBI" id="CHEBI:18420"/>
    </cofactor>
</comment>
<dbReference type="Proteomes" id="UP000198650">
    <property type="component" value="Unassembled WGS sequence"/>
</dbReference>
<evidence type="ECO:0000256" key="7">
    <source>
        <dbReference type="ARBA" id="ARBA00013025"/>
    </source>
</evidence>
<gene>
    <name evidence="21" type="ORF">SAMN05192569_1001203</name>
</gene>
<dbReference type="GO" id="GO:0005524">
    <property type="term" value="F:ATP binding"/>
    <property type="evidence" value="ECO:0007669"/>
    <property type="project" value="UniProtKB-KW"/>
</dbReference>
<evidence type="ECO:0000256" key="17">
    <source>
        <dbReference type="ARBA" id="ARBA00049161"/>
    </source>
</evidence>
<comment type="pathway">
    <text evidence="3">Cofactor biosynthesis; tetrahydrofolylpolyglutamate biosynthesis.</text>
</comment>
<evidence type="ECO:0000256" key="6">
    <source>
        <dbReference type="ARBA" id="ARBA00013023"/>
    </source>
</evidence>
<keyword evidence="14" id="KW-0289">Folate biosynthesis</keyword>
<dbReference type="Pfam" id="PF02875">
    <property type="entry name" value="Mur_ligase_C"/>
    <property type="match status" value="1"/>
</dbReference>
<evidence type="ECO:0000256" key="5">
    <source>
        <dbReference type="ARBA" id="ARBA00011245"/>
    </source>
</evidence>
<evidence type="ECO:0000256" key="9">
    <source>
        <dbReference type="ARBA" id="ARBA00022598"/>
    </source>
</evidence>
<dbReference type="PANTHER" id="PTHR11136">
    <property type="entry name" value="FOLYLPOLYGLUTAMATE SYNTHASE-RELATED"/>
    <property type="match status" value="1"/>
</dbReference>
<accession>A0A1I0SHB0</accession>
<evidence type="ECO:0000256" key="2">
    <source>
        <dbReference type="ARBA" id="ARBA00004799"/>
    </source>
</evidence>
<evidence type="ECO:0000256" key="3">
    <source>
        <dbReference type="ARBA" id="ARBA00005150"/>
    </source>
</evidence>
<evidence type="ECO:0000256" key="13">
    <source>
        <dbReference type="ARBA" id="ARBA00022842"/>
    </source>
</evidence>
<dbReference type="STRING" id="186116.SAMN05192569_1001203"/>
<keyword evidence="13" id="KW-0460">Magnesium</keyword>
<evidence type="ECO:0000313" key="21">
    <source>
        <dbReference type="EMBL" id="SFA38905.1"/>
    </source>
</evidence>
<dbReference type="RefSeq" id="WP_090947544.1">
    <property type="nucleotide sequence ID" value="NZ_FOJS01000001.1"/>
</dbReference>
<proteinExistence type="inferred from homology"/>
<evidence type="ECO:0000256" key="4">
    <source>
        <dbReference type="ARBA" id="ARBA00008276"/>
    </source>
</evidence>
<keyword evidence="22" id="KW-1185">Reference proteome</keyword>
<keyword evidence="12 18" id="KW-0067">ATP-binding</keyword>
<dbReference type="Pfam" id="PF08245">
    <property type="entry name" value="Mur_ligase_M"/>
    <property type="match status" value="1"/>
</dbReference>
<evidence type="ECO:0000256" key="1">
    <source>
        <dbReference type="ARBA" id="ARBA00001946"/>
    </source>
</evidence>
<dbReference type="SUPFAM" id="SSF53623">
    <property type="entry name" value="MurD-like peptide ligases, catalytic domain"/>
    <property type="match status" value="1"/>
</dbReference>
<evidence type="ECO:0000259" key="20">
    <source>
        <dbReference type="Pfam" id="PF08245"/>
    </source>
</evidence>
<dbReference type="InterPro" id="IPR013221">
    <property type="entry name" value="Mur_ligase_cen"/>
</dbReference>
<dbReference type="InterPro" id="IPR036615">
    <property type="entry name" value="Mur_ligase_C_dom_sf"/>
</dbReference>
<dbReference type="GO" id="GO:0046656">
    <property type="term" value="P:folic acid biosynthetic process"/>
    <property type="evidence" value="ECO:0007669"/>
    <property type="project" value="UniProtKB-KW"/>
</dbReference>
<evidence type="ECO:0000256" key="10">
    <source>
        <dbReference type="ARBA" id="ARBA00022723"/>
    </source>
</evidence>
<comment type="subunit">
    <text evidence="5">Monomer.</text>
</comment>
<dbReference type="PIRSF" id="PIRSF001563">
    <property type="entry name" value="Folylpolyglu_synth"/>
    <property type="match status" value="1"/>
</dbReference>
<dbReference type="Gene3D" id="3.40.1190.10">
    <property type="entry name" value="Mur-like, catalytic domain"/>
    <property type="match status" value="1"/>
</dbReference>
<dbReference type="PROSITE" id="PS01011">
    <property type="entry name" value="FOLYLPOLYGLU_SYNT_1"/>
    <property type="match status" value="1"/>
</dbReference>
<name>A0A1I0SHB0_9BACL</name>
<feature type="domain" description="Mur ligase C-terminal" evidence="19">
    <location>
        <begin position="301"/>
        <end position="418"/>
    </location>
</feature>
<evidence type="ECO:0000313" key="22">
    <source>
        <dbReference type="Proteomes" id="UP000198650"/>
    </source>
</evidence>
<evidence type="ECO:0000259" key="19">
    <source>
        <dbReference type="Pfam" id="PF02875"/>
    </source>
</evidence>
<dbReference type="GO" id="GO:0008841">
    <property type="term" value="F:dihydrofolate synthase activity"/>
    <property type="evidence" value="ECO:0007669"/>
    <property type="project" value="UniProtKB-EC"/>
</dbReference>
<dbReference type="InterPro" id="IPR018109">
    <property type="entry name" value="Folylpolyglutamate_synth_CS"/>
</dbReference>
<evidence type="ECO:0000256" key="8">
    <source>
        <dbReference type="ARBA" id="ARBA00019357"/>
    </source>
</evidence>
<protein>
    <recommendedName>
        <fullName evidence="8">Dihydrofolate synthase/folylpolyglutamate synthase</fullName>
        <ecNumber evidence="6">6.3.2.12</ecNumber>
        <ecNumber evidence="7">6.3.2.17</ecNumber>
    </recommendedName>
    <alternativeName>
        <fullName evidence="15">Tetrahydrofolylpolyglutamate synthase</fullName>
    </alternativeName>
</protein>
<keyword evidence="9 18" id="KW-0436">Ligase</keyword>
<evidence type="ECO:0000256" key="18">
    <source>
        <dbReference type="PIRNR" id="PIRNR001563"/>
    </source>
</evidence>
<evidence type="ECO:0000256" key="16">
    <source>
        <dbReference type="ARBA" id="ARBA00047493"/>
    </source>
</evidence>
<dbReference type="OrthoDB" id="9809356at2"/>
<evidence type="ECO:0000256" key="11">
    <source>
        <dbReference type="ARBA" id="ARBA00022741"/>
    </source>
</evidence>
<dbReference type="SUPFAM" id="SSF53244">
    <property type="entry name" value="MurD-like peptide ligases, peptide-binding domain"/>
    <property type="match status" value="1"/>
</dbReference>
<comment type="pathway">
    <text evidence="2">Cofactor biosynthesis; tetrahydrofolate biosynthesis; 7,8-dihydrofolate from 2-amino-4-hydroxy-6-hydroxymethyl-7,8-dihydropteridine diphosphate and 4-aminobenzoate: step 2/2.</text>
</comment>
<evidence type="ECO:0000256" key="12">
    <source>
        <dbReference type="ARBA" id="ARBA00022840"/>
    </source>
</evidence>
<feature type="domain" description="Mur ligase central" evidence="20">
    <location>
        <begin position="46"/>
        <end position="274"/>
    </location>
</feature>
<dbReference type="GO" id="GO:0004326">
    <property type="term" value="F:tetrahydrofolylpolyglutamate synthase activity"/>
    <property type="evidence" value="ECO:0007669"/>
    <property type="project" value="UniProtKB-EC"/>
</dbReference>
<evidence type="ECO:0000256" key="14">
    <source>
        <dbReference type="ARBA" id="ARBA00022909"/>
    </source>
</evidence>
<dbReference type="NCBIfam" id="TIGR01499">
    <property type="entry name" value="folC"/>
    <property type="match status" value="1"/>
</dbReference>
<dbReference type="EC" id="6.3.2.17" evidence="7"/>
<dbReference type="EMBL" id="FOJS01000001">
    <property type="protein sequence ID" value="SFA38905.1"/>
    <property type="molecule type" value="Genomic_DNA"/>
</dbReference>